<protein>
    <submittedName>
        <fullName evidence="1">Uncharacterized protein</fullName>
    </submittedName>
</protein>
<name>A0ABU0DX25_9BACI</name>
<proteinExistence type="predicted"/>
<reference evidence="1 2" key="1">
    <citation type="submission" date="2023-07" db="EMBL/GenBank/DDBJ databases">
        <title>Genomic Encyclopedia of Type Strains, Phase IV (KMG-IV): sequencing the most valuable type-strain genomes for metagenomic binning, comparative biology and taxonomic classification.</title>
        <authorList>
            <person name="Goeker M."/>
        </authorList>
    </citation>
    <scope>NUCLEOTIDE SEQUENCE [LARGE SCALE GENOMIC DNA]</scope>
    <source>
        <strain evidence="1 2">DSM 15448</strain>
    </source>
</reference>
<evidence type="ECO:0000313" key="1">
    <source>
        <dbReference type="EMBL" id="MDQ0353029.1"/>
    </source>
</evidence>
<dbReference type="Proteomes" id="UP001236723">
    <property type="component" value="Unassembled WGS sequence"/>
</dbReference>
<gene>
    <name evidence="1" type="ORF">J2R98_002890</name>
</gene>
<accession>A0ABU0DX25</accession>
<evidence type="ECO:0000313" key="2">
    <source>
        <dbReference type="Proteomes" id="UP001236723"/>
    </source>
</evidence>
<sequence>MINHIGEVAFEGSYEQLTETNKNPDEAFRQIVSL</sequence>
<keyword evidence="2" id="KW-1185">Reference proteome</keyword>
<organism evidence="1 2">
    <name type="scientific">Alkalibacillus filiformis</name>
    <dbReference type="NCBI Taxonomy" id="200990"/>
    <lineage>
        <taxon>Bacteria</taxon>
        <taxon>Bacillati</taxon>
        <taxon>Bacillota</taxon>
        <taxon>Bacilli</taxon>
        <taxon>Bacillales</taxon>
        <taxon>Bacillaceae</taxon>
        <taxon>Alkalibacillus</taxon>
    </lineage>
</organism>
<comment type="caution">
    <text evidence="1">The sequence shown here is derived from an EMBL/GenBank/DDBJ whole genome shotgun (WGS) entry which is preliminary data.</text>
</comment>
<dbReference type="EMBL" id="JAUSUP010000020">
    <property type="protein sequence ID" value="MDQ0353029.1"/>
    <property type="molecule type" value="Genomic_DNA"/>
</dbReference>